<proteinExistence type="predicted"/>
<evidence type="ECO:0000313" key="2">
    <source>
        <dbReference type="EMBL" id="MPC54797.1"/>
    </source>
</evidence>
<feature type="region of interest" description="Disordered" evidence="1">
    <location>
        <begin position="1"/>
        <end position="21"/>
    </location>
</feature>
<organism evidence="2 3">
    <name type="scientific">Portunus trituberculatus</name>
    <name type="common">Swimming crab</name>
    <name type="synonym">Neptunus trituberculatus</name>
    <dbReference type="NCBI Taxonomy" id="210409"/>
    <lineage>
        <taxon>Eukaryota</taxon>
        <taxon>Metazoa</taxon>
        <taxon>Ecdysozoa</taxon>
        <taxon>Arthropoda</taxon>
        <taxon>Crustacea</taxon>
        <taxon>Multicrustacea</taxon>
        <taxon>Malacostraca</taxon>
        <taxon>Eumalacostraca</taxon>
        <taxon>Eucarida</taxon>
        <taxon>Decapoda</taxon>
        <taxon>Pleocyemata</taxon>
        <taxon>Brachyura</taxon>
        <taxon>Eubrachyura</taxon>
        <taxon>Portunoidea</taxon>
        <taxon>Portunidae</taxon>
        <taxon>Portuninae</taxon>
        <taxon>Portunus</taxon>
    </lineage>
</organism>
<dbReference type="EMBL" id="VSRR010012648">
    <property type="protein sequence ID" value="MPC54797.1"/>
    <property type="molecule type" value="Genomic_DNA"/>
</dbReference>
<evidence type="ECO:0000313" key="3">
    <source>
        <dbReference type="Proteomes" id="UP000324222"/>
    </source>
</evidence>
<gene>
    <name evidence="2" type="ORF">E2C01_048723</name>
</gene>
<reference evidence="2 3" key="1">
    <citation type="submission" date="2019-05" db="EMBL/GenBank/DDBJ databases">
        <title>Another draft genome of Portunus trituberculatus and its Hox gene families provides insights of decapod evolution.</title>
        <authorList>
            <person name="Jeong J.-H."/>
            <person name="Song I."/>
            <person name="Kim S."/>
            <person name="Choi T."/>
            <person name="Kim D."/>
            <person name="Ryu S."/>
            <person name="Kim W."/>
        </authorList>
    </citation>
    <scope>NUCLEOTIDE SEQUENCE [LARGE SCALE GENOMIC DNA]</scope>
    <source>
        <tissue evidence="2">Muscle</tissue>
    </source>
</reference>
<comment type="caution">
    <text evidence="2">The sequence shown here is derived from an EMBL/GenBank/DDBJ whole genome shotgun (WGS) entry which is preliminary data.</text>
</comment>
<accession>A0A5B7GBR9</accession>
<dbReference type="AlphaFoldDB" id="A0A5B7GBR9"/>
<evidence type="ECO:0000256" key="1">
    <source>
        <dbReference type="SAM" id="MobiDB-lite"/>
    </source>
</evidence>
<protein>
    <submittedName>
        <fullName evidence="2">Uncharacterized protein</fullName>
    </submittedName>
</protein>
<dbReference type="Proteomes" id="UP000324222">
    <property type="component" value="Unassembled WGS sequence"/>
</dbReference>
<sequence>MPDRTRGLADSPSGTSTCTLPFSLENEGKEMTSSAERYRLILSLRILPHKSSTLIMKADRRNSEPLSTRAGSVMCRFKDRG</sequence>
<name>A0A5B7GBR9_PORTR</name>
<keyword evidence="3" id="KW-1185">Reference proteome</keyword>